<dbReference type="AlphaFoldDB" id="A7F4U9"/>
<evidence type="ECO:0000313" key="2">
    <source>
        <dbReference type="Proteomes" id="UP000001312"/>
    </source>
</evidence>
<organism evidence="1 2">
    <name type="scientific">Sclerotinia sclerotiorum (strain ATCC 18683 / 1980 / Ss-1)</name>
    <name type="common">White mold</name>
    <name type="synonym">Whetzelinia sclerotiorum</name>
    <dbReference type="NCBI Taxonomy" id="665079"/>
    <lineage>
        <taxon>Eukaryota</taxon>
        <taxon>Fungi</taxon>
        <taxon>Dikarya</taxon>
        <taxon>Ascomycota</taxon>
        <taxon>Pezizomycotina</taxon>
        <taxon>Leotiomycetes</taxon>
        <taxon>Helotiales</taxon>
        <taxon>Sclerotiniaceae</taxon>
        <taxon>Sclerotinia</taxon>
    </lineage>
</organism>
<sequence length="55" mass="6256">MNFQVILNQTINGRFGLQTRIDLSNRVRASDFPGKQGERKLKGIVIRAESRAARQ</sequence>
<name>A7F4U9_SCLS1</name>
<evidence type="ECO:0000313" key="1">
    <source>
        <dbReference type="EMBL" id="EDN97770.1"/>
    </source>
</evidence>
<gene>
    <name evidence="1" type="ORF">SS1G_12624</name>
</gene>
<protein>
    <submittedName>
        <fullName evidence="1">Uncharacterized protein</fullName>
    </submittedName>
</protein>
<dbReference type="RefSeq" id="XP_001586637.1">
    <property type="nucleotide sequence ID" value="XM_001586587.1"/>
</dbReference>
<dbReference type="InParanoid" id="A7F4U9"/>
<accession>A7F4U9</accession>
<proteinExistence type="predicted"/>
<keyword evidence="2" id="KW-1185">Reference proteome</keyword>
<dbReference type="Proteomes" id="UP000001312">
    <property type="component" value="Unassembled WGS sequence"/>
</dbReference>
<dbReference type="GeneID" id="5482645"/>
<dbReference type="KEGG" id="ssl:SS1G_12624"/>
<reference evidence="2" key="1">
    <citation type="journal article" date="2011" name="PLoS Genet.">
        <title>Genomic analysis of the necrotrophic fungal pathogens Sclerotinia sclerotiorum and Botrytis cinerea.</title>
        <authorList>
            <person name="Amselem J."/>
            <person name="Cuomo C.A."/>
            <person name="van Kan J.A."/>
            <person name="Viaud M."/>
            <person name="Benito E.P."/>
            <person name="Couloux A."/>
            <person name="Coutinho P.M."/>
            <person name="de Vries R.P."/>
            <person name="Dyer P.S."/>
            <person name="Fillinger S."/>
            <person name="Fournier E."/>
            <person name="Gout L."/>
            <person name="Hahn M."/>
            <person name="Kohn L."/>
            <person name="Lapalu N."/>
            <person name="Plummer K.M."/>
            <person name="Pradier J.M."/>
            <person name="Quevillon E."/>
            <person name="Sharon A."/>
            <person name="Simon A."/>
            <person name="ten Have A."/>
            <person name="Tudzynski B."/>
            <person name="Tudzynski P."/>
            <person name="Wincker P."/>
            <person name="Andrew M."/>
            <person name="Anthouard V."/>
            <person name="Beever R.E."/>
            <person name="Beffa R."/>
            <person name="Benoit I."/>
            <person name="Bouzid O."/>
            <person name="Brault B."/>
            <person name="Chen Z."/>
            <person name="Choquer M."/>
            <person name="Collemare J."/>
            <person name="Cotton P."/>
            <person name="Danchin E.G."/>
            <person name="Da Silva C."/>
            <person name="Gautier A."/>
            <person name="Giraud C."/>
            <person name="Giraud T."/>
            <person name="Gonzalez C."/>
            <person name="Grossetete S."/>
            <person name="Guldener U."/>
            <person name="Henrissat B."/>
            <person name="Howlett B.J."/>
            <person name="Kodira C."/>
            <person name="Kretschmer M."/>
            <person name="Lappartient A."/>
            <person name="Leroch M."/>
            <person name="Levis C."/>
            <person name="Mauceli E."/>
            <person name="Neuveglise C."/>
            <person name="Oeser B."/>
            <person name="Pearson M."/>
            <person name="Poulain J."/>
            <person name="Poussereau N."/>
            <person name="Quesneville H."/>
            <person name="Rascle C."/>
            <person name="Schumacher J."/>
            <person name="Segurens B."/>
            <person name="Sexton A."/>
            <person name="Silva E."/>
            <person name="Sirven C."/>
            <person name="Soanes D.M."/>
            <person name="Talbot N.J."/>
            <person name="Templeton M."/>
            <person name="Yandava C."/>
            <person name="Yarden O."/>
            <person name="Zeng Q."/>
            <person name="Rollins J.A."/>
            <person name="Lebrun M.H."/>
            <person name="Dickman M."/>
        </authorList>
    </citation>
    <scope>NUCLEOTIDE SEQUENCE [LARGE SCALE GENOMIC DNA]</scope>
    <source>
        <strain evidence="2">ATCC 18683 / 1980 / Ss-1</strain>
    </source>
</reference>
<dbReference type="HOGENOM" id="CLU_3033804_0_0_1"/>
<dbReference type="EMBL" id="CH476641">
    <property type="protein sequence ID" value="EDN97770.1"/>
    <property type="molecule type" value="Genomic_DNA"/>
</dbReference>